<keyword evidence="1 2" id="KW-0175">Coiled coil</keyword>
<reference evidence="5" key="1">
    <citation type="submission" date="2025-08" db="UniProtKB">
        <authorList>
            <consortium name="RefSeq"/>
        </authorList>
    </citation>
    <scope>IDENTIFICATION</scope>
</reference>
<evidence type="ECO:0000256" key="3">
    <source>
        <dbReference type="SAM" id="MobiDB-lite"/>
    </source>
</evidence>
<evidence type="ECO:0000313" key="5">
    <source>
        <dbReference type="RefSeq" id="XP_045568229.1"/>
    </source>
</evidence>
<keyword evidence="4" id="KW-1185">Reference proteome</keyword>
<feature type="region of interest" description="Disordered" evidence="3">
    <location>
        <begin position="82"/>
        <end position="222"/>
    </location>
</feature>
<feature type="coiled-coil region" evidence="2">
    <location>
        <begin position="20"/>
        <end position="74"/>
    </location>
</feature>
<accession>A0ABM3EAZ2</accession>
<proteinExistence type="predicted"/>
<dbReference type="GeneID" id="106594203"/>
<protein>
    <submittedName>
        <fullName evidence="5">Protein FAM184B</fullName>
    </submittedName>
</protein>
<sequence>MKREHRRAIQSLVCEYSSSQTELQTRIVALETELREREERCRRREVPLCDDLQMGRLQERLTERNQLIKRLVEERHQLQLHPPVAGDNGTLRLHDNRPHPGIVTPTMRRKRVEESPPRITSVPNLNAYERSVLLPHDSPRLPQHPSPSSTLPYASSSLPRSSPSLPRTPRSPSLERSGPLSRTATPLPPAPTTPLPSVRPPSPRLGTGFDASPRPRRSAAHT</sequence>
<dbReference type="PANTHER" id="PTHR18870:SF8">
    <property type="entry name" value="PROTEIN FAM184B"/>
    <property type="match status" value="1"/>
</dbReference>
<organism evidence="4 5">
    <name type="scientific">Salmo salar</name>
    <name type="common">Atlantic salmon</name>
    <dbReference type="NCBI Taxonomy" id="8030"/>
    <lineage>
        <taxon>Eukaryota</taxon>
        <taxon>Metazoa</taxon>
        <taxon>Chordata</taxon>
        <taxon>Craniata</taxon>
        <taxon>Vertebrata</taxon>
        <taxon>Euteleostomi</taxon>
        <taxon>Actinopterygii</taxon>
        <taxon>Neopterygii</taxon>
        <taxon>Teleostei</taxon>
        <taxon>Protacanthopterygii</taxon>
        <taxon>Salmoniformes</taxon>
        <taxon>Salmonidae</taxon>
        <taxon>Salmoninae</taxon>
        <taxon>Salmo</taxon>
    </lineage>
</organism>
<feature type="compositionally biased region" description="Pro residues" evidence="3">
    <location>
        <begin position="186"/>
        <end position="203"/>
    </location>
</feature>
<evidence type="ECO:0000256" key="2">
    <source>
        <dbReference type="SAM" id="Coils"/>
    </source>
</evidence>
<feature type="compositionally biased region" description="Low complexity" evidence="3">
    <location>
        <begin position="146"/>
        <end position="185"/>
    </location>
</feature>
<gene>
    <name evidence="5" type="primary">LOC106594203</name>
</gene>
<dbReference type="PANTHER" id="PTHR18870">
    <property type="entry name" value="PROTEIN TAG-278-RELATED"/>
    <property type="match status" value="1"/>
</dbReference>
<evidence type="ECO:0000313" key="4">
    <source>
        <dbReference type="Proteomes" id="UP001652741"/>
    </source>
</evidence>
<name>A0ABM3EAZ2_SALSA</name>
<evidence type="ECO:0000256" key="1">
    <source>
        <dbReference type="ARBA" id="ARBA00023054"/>
    </source>
</evidence>
<dbReference type="Proteomes" id="UP001652741">
    <property type="component" value="Unplaced"/>
</dbReference>
<dbReference type="RefSeq" id="XP_045568229.1">
    <property type="nucleotide sequence ID" value="XM_045712273.1"/>
</dbReference>